<proteinExistence type="predicted"/>
<dbReference type="EMBL" id="CM023486">
    <property type="protein sequence ID" value="KAH6928850.1"/>
    <property type="molecule type" value="Genomic_DNA"/>
</dbReference>
<accession>A0ACB7S2Z8</accession>
<protein>
    <submittedName>
        <fullName evidence="1">Uncharacterized protein</fullName>
    </submittedName>
</protein>
<comment type="caution">
    <text evidence="1">The sequence shown here is derived from an EMBL/GenBank/DDBJ whole genome shotgun (WGS) entry which is preliminary data.</text>
</comment>
<name>A0ACB7S2Z8_HYAAI</name>
<keyword evidence="2" id="KW-1185">Reference proteome</keyword>
<sequence>MLVPSSSHLAYRRTSDTSAARSAASRPDSFTSRHRKEKTSRRHAATQASLERARAPACETLLRISQQAASKPAQGKSGVPLVLSWPAAGAESLPQCSPTRDLGEWPQRNTEWWNAKCCTDGIQSSDALSRGIRRQETLLSCA</sequence>
<dbReference type="Proteomes" id="UP000821845">
    <property type="component" value="Chromosome 6"/>
</dbReference>
<evidence type="ECO:0000313" key="1">
    <source>
        <dbReference type="EMBL" id="KAH6928850.1"/>
    </source>
</evidence>
<evidence type="ECO:0000313" key="2">
    <source>
        <dbReference type="Proteomes" id="UP000821845"/>
    </source>
</evidence>
<reference evidence="1" key="1">
    <citation type="submission" date="2020-05" db="EMBL/GenBank/DDBJ databases">
        <title>Large-scale comparative analyses of tick genomes elucidate their genetic diversity and vector capacities.</title>
        <authorList>
            <person name="Jia N."/>
            <person name="Wang J."/>
            <person name="Shi W."/>
            <person name="Du L."/>
            <person name="Sun Y."/>
            <person name="Zhan W."/>
            <person name="Jiang J."/>
            <person name="Wang Q."/>
            <person name="Zhang B."/>
            <person name="Ji P."/>
            <person name="Sakyi L.B."/>
            <person name="Cui X."/>
            <person name="Yuan T."/>
            <person name="Jiang B."/>
            <person name="Yang W."/>
            <person name="Lam T.T.-Y."/>
            <person name="Chang Q."/>
            <person name="Ding S."/>
            <person name="Wang X."/>
            <person name="Zhu J."/>
            <person name="Ruan X."/>
            <person name="Zhao L."/>
            <person name="Wei J."/>
            <person name="Que T."/>
            <person name="Du C."/>
            <person name="Cheng J."/>
            <person name="Dai P."/>
            <person name="Han X."/>
            <person name="Huang E."/>
            <person name="Gao Y."/>
            <person name="Liu J."/>
            <person name="Shao H."/>
            <person name="Ye R."/>
            <person name="Li L."/>
            <person name="Wei W."/>
            <person name="Wang X."/>
            <person name="Wang C."/>
            <person name="Yang T."/>
            <person name="Huo Q."/>
            <person name="Li W."/>
            <person name="Guo W."/>
            <person name="Chen H."/>
            <person name="Zhou L."/>
            <person name="Ni X."/>
            <person name="Tian J."/>
            <person name="Zhou Y."/>
            <person name="Sheng Y."/>
            <person name="Liu T."/>
            <person name="Pan Y."/>
            <person name="Xia L."/>
            <person name="Li J."/>
            <person name="Zhao F."/>
            <person name="Cao W."/>
        </authorList>
    </citation>
    <scope>NUCLEOTIDE SEQUENCE</scope>
    <source>
        <strain evidence="1">Hyas-2018</strain>
    </source>
</reference>
<organism evidence="1 2">
    <name type="scientific">Hyalomma asiaticum</name>
    <name type="common">Tick</name>
    <dbReference type="NCBI Taxonomy" id="266040"/>
    <lineage>
        <taxon>Eukaryota</taxon>
        <taxon>Metazoa</taxon>
        <taxon>Ecdysozoa</taxon>
        <taxon>Arthropoda</taxon>
        <taxon>Chelicerata</taxon>
        <taxon>Arachnida</taxon>
        <taxon>Acari</taxon>
        <taxon>Parasitiformes</taxon>
        <taxon>Ixodida</taxon>
        <taxon>Ixodoidea</taxon>
        <taxon>Ixodidae</taxon>
        <taxon>Hyalomminae</taxon>
        <taxon>Hyalomma</taxon>
    </lineage>
</organism>
<gene>
    <name evidence="1" type="ORF">HPB50_020439</name>
</gene>